<keyword evidence="4" id="KW-1185">Reference proteome</keyword>
<comment type="caution">
    <text evidence="3">The sequence shown here is derived from an EMBL/GenBank/DDBJ whole genome shotgun (WGS) entry which is preliminary data.</text>
</comment>
<keyword evidence="1" id="KW-0732">Signal</keyword>
<dbReference type="InterPro" id="IPR011990">
    <property type="entry name" value="TPR-like_helical_dom_sf"/>
</dbReference>
<evidence type="ECO:0000259" key="2">
    <source>
        <dbReference type="PROSITE" id="PS50280"/>
    </source>
</evidence>
<dbReference type="EMBL" id="JAUKUA010000007">
    <property type="protein sequence ID" value="KAK0704896.1"/>
    <property type="molecule type" value="Genomic_DNA"/>
</dbReference>
<name>A0AA39ZWD0_9PEZI</name>
<dbReference type="InterPro" id="IPR053185">
    <property type="entry name" value="SET_domain_protein"/>
</dbReference>
<dbReference type="CDD" id="cd20071">
    <property type="entry name" value="SET_SMYD"/>
    <property type="match status" value="1"/>
</dbReference>
<feature type="domain" description="SET" evidence="2">
    <location>
        <begin position="125"/>
        <end position="280"/>
    </location>
</feature>
<protein>
    <recommendedName>
        <fullName evidence="2">SET domain-containing protein</fullName>
    </recommendedName>
</protein>
<evidence type="ECO:0000313" key="4">
    <source>
        <dbReference type="Proteomes" id="UP001172102"/>
    </source>
</evidence>
<dbReference type="AlphaFoldDB" id="A0AA39ZWD0"/>
<sequence>MSPLAVSIIVFSLLNSALASPTQCQWDTLDFFRGRFCSPAVDDNTVNAEPVWTHRPFCLNAPSNTEAGKLCVYSVEKFNENTGLSLITTPRKAAYLVSTGAVHHGPATWRWRHFINYGGRPASDNHIDLAYKIDQAPGKGIGVVATRPIKTSDIFMVSFPAMIVDNSLIPSLVEEGSSPAEGPRLFQRALDQLTDQERLTSLAQSWGAKNLHVVDDVIRTNAFGLEIDGRGHKGLFPETARINHGCDPNASIRLDEQTLAMVAKATRDIKPGEEIQISYIPLGLPQALRARALRNWGFECTCSLCTAPPADREASDARRARLAEIRRTFGAMTAGEVQVTYNEFRALSEEIVRIADRERLTTMMVEIHQELTRMWYQAGDYDEAVRYARRAVESAKAYSDTGTEFFRGLRRNLAILEGMATET</sequence>
<reference evidence="3" key="1">
    <citation type="submission" date="2023-06" db="EMBL/GenBank/DDBJ databases">
        <title>Genome-scale phylogeny and comparative genomics of the fungal order Sordariales.</title>
        <authorList>
            <consortium name="Lawrence Berkeley National Laboratory"/>
            <person name="Hensen N."/>
            <person name="Bonometti L."/>
            <person name="Westerberg I."/>
            <person name="Brannstrom I.O."/>
            <person name="Guillou S."/>
            <person name="Cros-Aarteil S."/>
            <person name="Calhoun S."/>
            <person name="Haridas S."/>
            <person name="Kuo A."/>
            <person name="Mondo S."/>
            <person name="Pangilinan J."/>
            <person name="Riley R."/>
            <person name="Labutti K."/>
            <person name="Andreopoulos B."/>
            <person name="Lipzen A."/>
            <person name="Chen C."/>
            <person name="Yanf M."/>
            <person name="Daum C."/>
            <person name="Ng V."/>
            <person name="Clum A."/>
            <person name="Steindorff A."/>
            <person name="Ohm R."/>
            <person name="Martin F."/>
            <person name="Silar P."/>
            <person name="Natvig D."/>
            <person name="Lalanne C."/>
            <person name="Gautier V."/>
            <person name="Ament-Velasquez S.L."/>
            <person name="Kruys A."/>
            <person name="Hutchinson M.I."/>
            <person name="Powell A.J."/>
            <person name="Barry K."/>
            <person name="Miller A.N."/>
            <person name="Grigoriev I.V."/>
            <person name="Debuchy R."/>
            <person name="Gladieux P."/>
            <person name="Thoren M.H."/>
            <person name="Johannesson H."/>
        </authorList>
    </citation>
    <scope>NUCLEOTIDE SEQUENCE</scope>
    <source>
        <strain evidence="3">SMH4607-1</strain>
    </source>
</reference>
<feature type="chain" id="PRO_5041252363" description="SET domain-containing protein" evidence="1">
    <location>
        <begin position="20"/>
        <end position="423"/>
    </location>
</feature>
<dbReference type="Proteomes" id="UP001172102">
    <property type="component" value="Unassembled WGS sequence"/>
</dbReference>
<dbReference type="PANTHER" id="PTHR47332">
    <property type="entry name" value="SET DOMAIN-CONTAINING PROTEIN 5"/>
    <property type="match status" value="1"/>
</dbReference>
<feature type="signal peptide" evidence="1">
    <location>
        <begin position="1"/>
        <end position="19"/>
    </location>
</feature>
<dbReference type="Gene3D" id="1.25.40.10">
    <property type="entry name" value="Tetratricopeptide repeat domain"/>
    <property type="match status" value="1"/>
</dbReference>
<dbReference type="SUPFAM" id="SSF82199">
    <property type="entry name" value="SET domain"/>
    <property type="match status" value="1"/>
</dbReference>
<evidence type="ECO:0000313" key="3">
    <source>
        <dbReference type="EMBL" id="KAK0704896.1"/>
    </source>
</evidence>
<gene>
    <name evidence="3" type="ORF">B0H67DRAFT_649295</name>
</gene>
<dbReference type="PROSITE" id="PS50280">
    <property type="entry name" value="SET"/>
    <property type="match status" value="1"/>
</dbReference>
<dbReference type="InterPro" id="IPR046341">
    <property type="entry name" value="SET_dom_sf"/>
</dbReference>
<proteinExistence type="predicted"/>
<evidence type="ECO:0000256" key="1">
    <source>
        <dbReference type="SAM" id="SignalP"/>
    </source>
</evidence>
<dbReference type="Pfam" id="PF00856">
    <property type="entry name" value="SET"/>
    <property type="match status" value="1"/>
</dbReference>
<organism evidence="3 4">
    <name type="scientific">Lasiosphaeris hirsuta</name>
    <dbReference type="NCBI Taxonomy" id="260670"/>
    <lineage>
        <taxon>Eukaryota</taxon>
        <taxon>Fungi</taxon>
        <taxon>Dikarya</taxon>
        <taxon>Ascomycota</taxon>
        <taxon>Pezizomycotina</taxon>
        <taxon>Sordariomycetes</taxon>
        <taxon>Sordariomycetidae</taxon>
        <taxon>Sordariales</taxon>
        <taxon>Lasiosphaeriaceae</taxon>
        <taxon>Lasiosphaeris</taxon>
    </lineage>
</organism>
<dbReference type="SMART" id="SM00317">
    <property type="entry name" value="SET"/>
    <property type="match status" value="1"/>
</dbReference>
<dbReference type="Gene3D" id="2.170.270.10">
    <property type="entry name" value="SET domain"/>
    <property type="match status" value="1"/>
</dbReference>
<dbReference type="PANTHER" id="PTHR47332:SF6">
    <property type="entry name" value="SET DOMAIN-CONTAINING PROTEIN"/>
    <property type="match status" value="1"/>
</dbReference>
<accession>A0AA39ZWD0</accession>
<dbReference type="InterPro" id="IPR001214">
    <property type="entry name" value="SET_dom"/>
</dbReference>